<name>A0A2S7XNI7_9GAMM</name>
<feature type="transmembrane region" description="Helical" evidence="1">
    <location>
        <begin position="12"/>
        <end position="33"/>
    </location>
</feature>
<evidence type="ECO:0000256" key="1">
    <source>
        <dbReference type="SAM" id="Phobius"/>
    </source>
</evidence>
<dbReference type="NCBIfam" id="TIGR02532">
    <property type="entry name" value="IV_pilin_GFxxxE"/>
    <property type="match status" value="1"/>
</dbReference>
<dbReference type="AlphaFoldDB" id="A0A2S7XNI7"/>
<organism evidence="2 3">
    <name type="scientific">Chromatium okenii</name>
    <dbReference type="NCBI Taxonomy" id="61644"/>
    <lineage>
        <taxon>Bacteria</taxon>
        <taxon>Pseudomonadati</taxon>
        <taxon>Pseudomonadota</taxon>
        <taxon>Gammaproteobacteria</taxon>
        <taxon>Chromatiales</taxon>
        <taxon>Chromatiaceae</taxon>
        <taxon>Chromatium</taxon>
    </lineage>
</organism>
<dbReference type="OrthoDB" id="8547299at2"/>
<dbReference type="Pfam" id="PF07963">
    <property type="entry name" value="N_methyl"/>
    <property type="match status" value="1"/>
</dbReference>
<dbReference type="InterPro" id="IPR013362">
    <property type="entry name" value="Pilus_4_PilV"/>
</dbReference>
<keyword evidence="1" id="KW-0472">Membrane</keyword>
<dbReference type="NCBIfam" id="TIGR02523">
    <property type="entry name" value="type_IV_pilV"/>
    <property type="match status" value="1"/>
</dbReference>
<gene>
    <name evidence="2" type="primary">pilV</name>
    <name evidence="2" type="ORF">CXB77_13770</name>
</gene>
<keyword evidence="1" id="KW-0812">Transmembrane</keyword>
<evidence type="ECO:0000313" key="3">
    <source>
        <dbReference type="Proteomes" id="UP000239936"/>
    </source>
</evidence>
<sequence length="153" mass="16180">MIAHRHYQQGFTLLEVMISALVLSVGLLGLAGLQGVSLKMSQGSYLRVQAVNLAYEITDAMRANTPNAASYNGTFAAITGNQTFATAYSSGTTSTTIATADLTAWRNHLAYLPSGTATISVTGGTMVTITITWDESRLEGTGSSQSFLFTTEL</sequence>
<dbReference type="Proteomes" id="UP000239936">
    <property type="component" value="Unassembled WGS sequence"/>
</dbReference>
<evidence type="ECO:0000313" key="2">
    <source>
        <dbReference type="EMBL" id="PQJ95307.1"/>
    </source>
</evidence>
<dbReference type="InterPro" id="IPR012902">
    <property type="entry name" value="N_methyl_site"/>
</dbReference>
<dbReference type="RefSeq" id="WP_105074352.1">
    <property type="nucleotide sequence ID" value="NZ_JAFLKP010000003.1"/>
</dbReference>
<protein>
    <submittedName>
        <fullName evidence="2">Type IV pilus modification protein PilV</fullName>
    </submittedName>
</protein>
<reference evidence="2 3" key="1">
    <citation type="submission" date="2018-01" db="EMBL/GenBank/DDBJ databases">
        <title>The complete genome sequence of Chromatium okenii LaCa, a purple sulfur bacterium with a turbulent life.</title>
        <authorList>
            <person name="Luedin S.M."/>
            <person name="Liechti N."/>
            <person name="Storelli N."/>
            <person name="Danza F."/>
            <person name="Wittwer M."/>
            <person name="Pothier J.F."/>
            <person name="Tonolla M.A."/>
        </authorList>
    </citation>
    <scope>NUCLEOTIDE SEQUENCE [LARGE SCALE GENOMIC DNA]</scope>
    <source>
        <strain evidence="2 3">LaCa</strain>
    </source>
</reference>
<accession>A0A2S7XNI7</accession>
<comment type="caution">
    <text evidence="2">The sequence shown here is derived from an EMBL/GenBank/DDBJ whole genome shotgun (WGS) entry which is preliminary data.</text>
</comment>
<proteinExistence type="predicted"/>
<keyword evidence="3" id="KW-1185">Reference proteome</keyword>
<dbReference type="EMBL" id="PPGH01000037">
    <property type="protein sequence ID" value="PQJ95307.1"/>
    <property type="molecule type" value="Genomic_DNA"/>
</dbReference>
<keyword evidence="1" id="KW-1133">Transmembrane helix</keyword>